<dbReference type="Proteomes" id="UP000245996">
    <property type="component" value="Unassembled WGS sequence"/>
</dbReference>
<dbReference type="RefSeq" id="WP_031591272.1">
    <property type="nucleotide sequence ID" value="NZ_CP143414.1"/>
</dbReference>
<name>A0AAN2K455_ENTAG</name>
<reference evidence="2 3" key="1">
    <citation type="submission" date="2018-05" db="EMBL/GenBank/DDBJ databases">
        <title>Genomic Encyclopedia of Type Strains, Phase IV (KMG-V): Genome sequencing to study the core and pangenomes of soil and plant-associated prokaryotes.</title>
        <authorList>
            <person name="Whitman W."/>
        </authorList>
    </citation>
    <scope>NUCLEOTIDE SEQUENCE [LARGE SCALE GENOMIC DNA]</scope>
    <source>
        <strain evidence="2 3">PNG 92-11</strain>
    </source>
</reference>
<dbReference type="Proteomes" id="UP001158961">
    <property type="component" value="Chromosome"/>
</dbReference>
<evidence type="ECO:0000313" key="1">
    <source>
        <dbReference type="EMBL" id="CAH6244440.1"/>
    </source>
</evidence>
<evidence type="ECO:0000313" key="3">
    <source>
        <dbReference type="Proteomes" id="UP000245996"/>
    </source>
</evidence>
<accession>A0AAN2K455</accession>
<reference evidence="1" key="2">
    <citation type="submission" date="2022-05" db="EMBL/GenBank/DDBJ databases">
        <authorList>
            <person name="Pothier F. J."/>
        </authorList>
    </citation>
    <scope>NUCLEOTIDE SEQUENCE</scope>
    <source>
        <strain evidence="1">DAPP-PG734</strain>
    </source>
</reference>
<dbReference type="EMBL" id="QGHE01000001">
    <property type="protein sequence ID" value="PWJ83088.1"/>
    <property type="molecule type" value="Genomic_DNA"/>
</dbReference>
<organism evidence="1 4">
    <name type="scientific">Enterobacter agglomerans</name>
    <name type="common">Erwinia herbicola</name>
    <name type="synonym">Pantoea agglomerans</name>
    <dbReference type="NCBI Taxonomy" id="549"/>
    <lineage>
        <taxon>Bacteria</taxon>
        <taxon>Pseudomonadati</taxon>
        <taxon>Pseudomonadota</taxon>
        <taxon>Gammaproteobacteria</taxon>
        <taxon>Enterobacterales</taxon>
        <taxon>Erwiniaceae</taxon>
        <taxon>Pantoea</taxon>
        <taxon>Pantoea agglomerans group</taxon>
    </lineage>
</organism>
<evidence type="ECO:0000313" key="2">
    <source>
        <dbReference type="EMBL" id="PWJ83088.1"/>
    </source>
</evidence>
<protein>
    <submittedName>
        <fullName evidence="1">Uncharacterized protein</fullName>
    </submittedName>
</protein>
<evidence type="ECO:0000313" key="4">
    <source>
        <dbReference type="Proteomes" id="UP001158961"/>
    </source>
</evidence>
<proteinExistence type="predicted"/>
<dbReference type="EMBL" id="OW970315">
    <property type="protein sequence ID" value="CAH6244440.1"/>
    <property type="molecule type" value="Genomic_DNA"/>
</dbReference>
<sequence length="78" mass="8637">MRLSFPDRLKMNREMVAEQCPAQLPALTASTHIKLYKKDANFVKALSLRFVGGVIVSGFATFDSLQSIKHRNGANQDG</sequence>
<dbReference type="AlphaFoldDB" id="A0AAN2K455"/>
<gene>
    <name evidence="2" type="ORF">C7430_101658</name>
    <name evidence="1" type="ORF">DAPPPG734_07360</name>
</gene>